<dbReference type="Gene3D" id="1.25.40.540">
    <property type="entry name" value="TAP42-like family"/>
    <property type="match status" value="1"/>
</dbReference>
<sequence>MASTSCDEKKLLELFEEGYALFENINKCDEPTNSVAVQTKVKNAMKLFEDATRLTSIAGIFSSNEAVEEVATENLRLFLLPYLLGMLVLKLTGTTNRMEVVETSDTYFRDFLQRCNDYGISDISIQPPVEIDEEKIAANISNRPSACPFDVVTAARNRAAKIQRYRAEKAMEEELQQLSEAVKSPNVDEDTKREYYIKMIKSFVAKAEEELDCLQSEKMILAHMKVAGKNETLMSAEESKRRVKPAKPLSAVIITKDEVQKAVFGAGYPSLPTMTVQEFYDKRVQDGIFPDPGCAKRNLQDLASQSVSRQDEHDKEKEQEEHLEEVDDPELLARKRAMDDYKDTHKRGWGNRYNRS</sequence>
<feature type="compositionally biased region" description="Basic and acidic residues" evidence="3">
    <location>
        <begin position="309"/>
        <end position="320"/>
    </location>
</feature>
<dbReference type="GO" id="GO:0035303">
    <property type="term" value="P:regulation of dephosphorylation"/>
    <property type="evidence" value="ECO:0007669"/>
    <property type="project" value="TreeGrafter"/>
</dbReference>
<feature type="compositionally biased region" description="Acidic residues" evidence="3">
    <location>
        <begin position="321"/>
        <end position="330"/>
    </location>
</feature>
<protein>
    <recommendedName>
        <fullName evidence="6">Immunoglobulin-binding protein 1</fullName>
    </recommendedName>
</protein>
<dbReference type="PANTHER" id="PTHR10933:SF9">
    <property type="entry name" value="IMMUNOGLOBULIN-BINDING PROTEIN 1"/>
    <property type="match status" value="1"/>
</dbReference>
<accession>A0AAW1D4D3</accession>
<name>A0AAW1D4D3_9HEMI</name>
<comment type="caution">
    <text evidence="4">The sequence shown here is derived from an EMBL/GenBank/DDBJ whole genome shotgun (WGS) entry which is preliminary data.</text>
</comment>
<dbReference type="InterPro" id="IPR007304">
    <property type="entry name" value="TAP46-like"/>
</dbReference>
<feature type="coiled-coil region" evidence="2">
    <location>
        <begin position="197"/>
        <end position="224"/>
    </location>
</feature>
<dbReference type="PANTHER" id="PTHR10933">
    <property type="entry name" value="IMMUNOGLOBULIN-BINDING PROTEIN 1"/>
    <property type="match status" value="1"/>
</dbReference>
<organism evidence="4 5">
    <name type="scientific">Rhynocoris fuscipes</name>
    <dbReference type="NCBI Taxonomy" id="488301"/>
    <lineage>
        <taxon>Eukaryota</taxon>
        <taxon>Metazoa</taxon>
        <taxon>Ecdysozoa</taxon>
        <taxon>Arthropoda</taxon>
        <taxon>Hexapoda</taxon>
        <taxon>Insecta</taxon>
        <taxon>Pterygota</taxon>
        <taxon>Neoptera</taxon>
        <taxon>Paraneoptera</taxon>
        <taxon>Hemiptera</taxon>
        <taxon>Heteroptera</taxon>
        <taxon>Panheteroptera</taxon>
        <taxon>Cimicomorpha</taxon>
        <taxon>Reduviidae</taxon>
        <taxon>Harpactorinae</taxon>
        <taxon>Harpactorini</taxon>
        <taxon>Rhynocoris</taxon>
    </lineage>
</organism>
<proteinExistence type="inferred from homology"/>
<evidence type="ECO:0000256" key="1">
    <source>
        <dbReference type="ARBA" id="ARBA00034730"/>
    </source>
</evidence>
<evidence type="ECO:0000256" key="2">
    <source>
        <dbReference type="SAM" id="Coils"/>
    </source>
</evidence>
<evidence type="ECO:0000313" key="4">
    <source>
        <dbReference type="EMBL" id="KAK9505606.1"/>
    </source>
</evidence>
<feature type="compositionally biased region" description="Basic residues" evidence="3">
    <location>
        <begin position="344"/>
        <end position="356"/>
    </location>
</feature>
<dbReference type="GO" id="GO:0051721">
    <property type="term" value="F:protein phosphatase 2A binding"/>
    <property type="evidence" value="ECO:0007669"/>
    <property type="project" value="TreeGrafter"/>
</dbReference>
<feature type="compositionally biased region" description="Basic and acidic residues" evidence="3">
    <location>
        <begin position="331"/>
        <end position="343"/>
    </location>
</feature>
<dbReference type="Pfam" id="PF04177">
    <property type="entry name" value="TAP42"/>
    <property type="match status" value="1"/>
</dbReference>
<dbReference type="EMBL" id="JAPXFL010000006">
    <property type="protein sequence ID" value="KAK9505606.1"/>
    <property type="molecule type" value="Genomic_DNA"/>
</dbReference>
<evidence type="ECO:0000256" key="3">
    <source>
        <dbReference type="SAM" id="MobiDB-lite"/>
    </source>
</evidence>
<keyword evidence="5" id="KW-1185">Reference proteome</keyword>
<keyword evidence="2" id="KW-0175">Coiled coil</keyword>
<dbReference type="FunFam" id="1.25.40.540:FF:000003">
    <property type="entry name" value="Immunoglobulin (CD79A)-binding protein 1"/>
    <property type="match status" value="1"/>
</dbReference>
<evidence type="ECO:0008006" key="6">
    <source>
        <dbReference type="Google" id="ProtNLM"/>
    </source>
</evidence>
<dbReference type="AlphaFoldDB" id="A0AAW1D4D3"/>
<dbReference type="Proteomes" id="UP001461498">
    <property type="component" value="Unassembled WGS sequence"/>
</dbReference>
<dbReference type="GO" id="GO:0009966">
    <property type="term" value="P:regulation of signal transduction"/>
    <property type="evidence" value="ECO:0007669"/>
    <property type="project" value="InterPro"/>
</dbReference>
<feature type="region of interest" description="Disordered" evidence="3">
    <location>
        <begin position="302"/>
        <end position="356"/>
    </location>
</feature>
<evidence type="ECO:0000313" key="5">
    <source>
        <dbReference type="Proteomes" id="UP001461498"/>
    </source>
</evidence>
<gene>
    <name evidence="4" type="ORF">O3M35_009618</name>
</gene>
<dbReference type="InterPro" id="IPR038511">
    <property type="entry name" value="TAP42/TAP46-like_sf"/>
</dbReference>
<comment type="similarity">
    <text evidence="1">Belongs to the IGBP1/TAP42 family.</text>
</comment>
<reference evidence="4 5" key="1">
    <citation type="submission" date="2022-12" db="EMBL/GenBank/DDBJ databases">
        <title>Chromosome-level genome assembly of true bugs.</title>
        <authorList>
            <person name="Ma L."/>
            <person name="Li H."/>
        </authorList>
    </citation>
    <scope>NUCLEOTIDE SEQUENCE [LARGE SCALE GENOMIC DNA]</scope>
    <source>
        <strain evidence="4">Lab_2022b</strain>
    </source>
</reference>
<dbReference type="GO" id="GO:0005829">
    <property type="term" value="C:cytosol"/>
    <property type="evidence" value="ECO:0007669"/>
    <property type="project" value="TreeGrafter"/>
</dbReference>